<feature type="modified residue" description="4-aspartylphosphate" evidence="1">
    <location>
        <position position="59"/>
    </location>
</feature>
<dbReference type="InterPro" id="IPR011006">
    <property type="entry name" value="CheY-like_superfamily"/>
</dbReference>
<dbReference type="GO" id="GO:0016787">
    <property type="term" value="F:hydrolase activity"/>
    <property type="evidence" value="ECO:0007669"/>
    <property type="project" value="UniProtKB-KW"/>
</dbReference>
<evidence type="ECO:0000256" key="1">
    <source>
        <dbReference type="PROSITE-ProRule" id="PRU00169"/>
    </source>
</evidence>
<dbReference type="HOGENOM" id="CLU_000445_92_10_0"/>
<feature type="domain" description="Response regulatory" evidence="2">
    <location>
        <begin position="10"/>
        <end position="126"/>
    </location>
</feature>
<evidence type="ECO:0000313" key="5">
    <source>
        <dbReference type="Proteomes" id="UP000011704"/>
    </source>
</evidence>
<organism evidence="4 5">
    <name type="scientific">Nitrospina gracilis (strain 3/211)</name>
    <dbReference type="NCBI Taxonomy" id="1266370"/>
    <lineage>
        <taxon>Bacteria</taxon>
        <taxon>Pseudomonadati</taxon>
        <taxon>Nitrospinota/Tectimicrobiota group</taxon>
        <taxon>Nitrospinota</taxon>
        <taxon>Nitrospinia</taxon>
        <taxon>Nitrospinales</taxon>
        <taxon>Nitrospinaceae</taxon>
        <taxon>Nitrospina</taxon>
    </lineage>
</organism>
<dbReference type="STRING" id="1266370.NITGR_150021"/>
<dbReference type="Pfam" id="PF00072">
    <property type="entry name" value="Response_reg"/>
    <property type="match status" value="1"/>
</dbReference>
<name>M1YWK8_NITG3</name>
<dbReference type="PROSITE" id="PS51832">
    <property type="entry name" value="HD_GYP"/>
    <property type="match status" value="1"/>
</dbReference>
<sequence length="372" mass="42620">MFASETHKPTVMVIDDSADNLHLMVELLKEEYLVQVATHGEEGLRLAQSENPPELILLDILMPGMDGYEVCRRLKSHPVSRNIPVIFLTAMNEVHSETKGFEVGAVDFITKPISVPIVMARVQTHLALYNQKRLLENLVKEKTRELENTQDVTIAGLATLAEYRDNETGGHIARTKNYVRLLAENLRDLPRFRGELDDEVIHLLYKSAPLHDIGKVGVQDRILRKPGKLTYEETREMDKHVLYGRDAIREAERRLGKENNRYSFLRYAREIAYSHHERWDGTGYPDKLKGDEIPVSARLMAVADVYDALISKRVYKPPFPHKRAVEVILEGRGTHFDPEMVDVFVDLEPDFMQIALDYADHQEELETLPLCA</sequence>
<dbReference type="InterPro" id="IPR003607">
    <property type="entry name" value="HD/PDEase_dom"/>
</dbReference>
<feature type="domain" description="HD-GYP" evidence="3">
    <location>
        <begin position="146"/>
        <end position="360"/>
    </location>
</feature>
<dbReference type="InterPro" id="IPR037522">
    <property type="entry name" value="HD_GYP_dom"/>
</dbReference>
<keyword evidence="4" id="KW-0378">Hydrolase</keyword>
<dbReference type="GO" id="GO:0000160">
    <property type="term" value="P:phosphorelay signal transduction system"/>
    <property type="evidence" value="ECO:0007669"/>
    <property type="project" value="InterPro"/>
</dbReference>
<proteinExistence type="predicted"/>
<keyword evidence="5" id="KW-1185">Reference proteome</keyword>
<gene>
    <name evidence="4" type="ORF">NITGR_150021</name>
</gene>
<comment type="caution">
    <text evidence="4">The sequence shown here is derived from an EMBL/GenBank/DDBJ whole genome shotgun (WGS) entry which is preliminary data.</text>
</comment>
<dbReference type="CDD" id="cd19920">
    <property type="entry name" value="REC_PA4781-like"/>
    <property type="match status" value="1"/>
</dbReference>
<protein>
    <submittedName>
        <fullName evidence="4">Response regulator receiver modulated metal dependent phosphohydrolase</fullName>
    </submittedName>
</protein>
<dbReference type="Proteomes" id="UP000011704">
    <property type="component" value="Unassembled WGS sequence"/>
</dbReference>
<dbReference type="OrthoDB" id="9802500at2"/>
<dbReference type="AlphaFoldDB" id="M1YWK8"/>
<dbReference type="InterPro" id="IPR052020">
    <property type="entry name" value="Cyclic_di-GMP/3'3'-cGAMP_PDE"/>
</dbReference>
<reference evidence="4 5" key="1">
    <citation type="journal article" date="2013" name="Front. Microbiol.">
        <title>The genome of Nitrospina gracilis illuminates the metabolism and evolution of the major marine nitrite oxidizer.</title>
        <authorList>
            <person name="Luecker S."/>
            <person name="Nowka B."/>
            <person name="Rattei T."/>
            <person name="Spieck E."/>
            <person name="and Daims H."/>
        </authorList>
    </citation>
    <scope>NUCLEOTIDE SEQUENCE [LARGE SCALE GENOMIC DNA]</scope>
    <source>
        <strain evidence="4 5">3/211</strain>
    </source>
</reference>
<evidence type="ECO:0000313" key="4">
    <source>
        <dbReference type="EMBL" id="CCQ89653.1"/>
    </source>
</evidence>
<dbReference type="Pfam" id="PF13487">
    <property type="entry name" value="HD_5"/>
    <property type="match status" value="1"/>
</dbReference>
<dbReference type="Gene3D" id="3.40.50.2300">
    <property type="match status" value="1"/>
</dbReference>
<dbReference type="PANTHER" id="PTHR45228">
    <property type="entry name" value="CYCLIC DI-GMP PHOSPHODIESTERASE TM_0186-RELATED"/>
    <property type="match status" value="1"/>
</dbReference>
<dbReference type="PANTHER" id="PTHR45228:SF5">
    <property type="entry name" value="CYCLIC DI-GMP PHOSPHODIESTERASE VC_1348-RELATED"/>
    <property type="match status" value="1"/>
</dbReference>
<evidence type="ECO:0000259" key="2">
    <source>
        <dbReference type="PROSITE" id="PS50110"/>
    </source>
</evidence>
<dbReference type="InterPro" id="IPR001789">
    <property type="entry name" value="Sig_transdc_resp-reg_receiver"/>
</dbReference>
<dbReference type="EMBL" id="CAQJ01000017">
    <property type="protein sequence ID" value="CCQ89653.1"/>
    <property type="molecule type" value="Genomic_DNA"/>
</dbReference>
<dbReference type="CDD" id="cd00077">
    <property type="entry name" value="HDc"/>
    <property type="match status" value="1"/>
</dbReference>
<dbReference type="SUPFAM" id="SSF109604">
    <property type="entry name" value="HD-domain/PDEase-like"/>
    <property type="match status" value="1"/>
</dbReference>
<dbReference type="SUPFAM" id="SSF52172">
    <property type="entry name" value="CheY-like"/>
    <property type="match status" value="1"/>
</dbReference>
<dbReference type="FunCoup" id="M1YWK8">
    <property type="interactions" value="6"/>
</dbReference>
<dbReference type="SMART" id="SM00471">
    <property type="entry name" value="HDc"/>
    <property type="match status" value="1"/>
</dbReference>
<accession>M1YWK8</accession>
<evidence type="ECO:0000259" key="3">
    <source>
        <dbReference type="PROSITE" id="PS51832"/>
    </source>
</evidence>
<dbReference type="PROSITE" id="PS50110">
    <property type="entry name" value="RESPONSE_REGULATORY"/>
    <property type="match status" value="1"/>
</dbReference>
<dbReference type="RefSeq" id="WP_005006326.1">
    <property type="nucleotide sequence ID" value="NZ_HG422173.1"/>
</dbReference>
<dbReference type="SMART" id="SM00448">
    <property type="entry name" value="REC"/>
    <property type="match status" value="1"/>
</dbReference>
<dbReference type="Gene3D" id="1.10.3210.10">
    <property type="entry name" value="Hypothetical protein af1432"/>
    <property type="match status" value="1"/>
</dbReference>
<dbReference type="InParanoid" id="M1YWK8"/>
<keyword evidence="1" id="KW-0597">Phosphoprotein</keyword>